<protein>
    <recommendedName>
        <fullName evidence="2">DNA-directed DNA polymerase</fullName>
        <ecNumber evidence="2">2.7.7.7</ecNumber>
    </recommendedName>
</protein>
<dbReference type="GO" id="GO:0003887">
    <property type="term" value="F:DNA-directed DNA polymerase activity"/>
    <property type="evidence" value="ECO:0007669"/>
    <property type="project" value="UniProtKB-KW"/>
</dbReference>
<organism evidence="13">
    <name type="scientific">marine metagenome</name>
    <dbReference type="NCBI Taxonomy" id="408172"/>
    <lineage>
        <taxon>unclassified sequences</taxon>
        <taxon>metagenomes</taxon>
        <taxon>ecological metagenomes</taxon>
    </lineage>
</organism>
<dbReference type="SUPFAM" id="SSF48019">
    <property type="entry name" value="post-AAA+ oligomerization domain-like"/>
    <property type="match status" value="1"/>
</dbReference>
<dbReference type="FunFam" id="3.40.50.300:FF:000014">
    <property type="entry name" value="DNA polymerase III subunit gamma/tau"/>
    <property type="match status" value="1"/>
</dbReference>
<evidence type="ECO:0000256" key="3">
    <source>
        <dbReference type="ARBA" id="ARBA00022679"/>
    </source>
</evidence>
<comment type="catalytic activity">
    <reaction evidence="11">
        <text>DNA(n) + a 2'-deoxyribonucleoside 5'-triphosphate = DNA(n+1) + diphosphate</text>
        <dbReference type="Rhea" id="RHEA:22508"/>
        <dbReference type="Rhea" id="RHEA-COMP:17339"/>
        <dbReference type="Rhea" id="RHEA-COMP:17340"/>
        <dbReference type="ChEBI" id="CHEBI:33019"/>
        <dbReference type="ChEBI" id="CHEBI:61560"/>
        <dbReference type="ChEBI" id="CHEBI:173112"/>
        <dbReference type="EC" id="2.7.7.7"/>
    </reaction>
</comment>
<gene>
    <name evidence="13" type="ORF">METZ01_LOCUS247834</name>
</gene>
<dbReference type="InterPro" id="IPR012763">
    <property type="entry name" value="DNA_pol_III_sug/sutau_N"/>
</dbReference>
<evidence type="ECO:0000256" key="2">
    <source>
        <dbReference type="ARBA" id="ARBA00012417"/>
    </source>
</evidence>
<dbReference type="GO" id="GO:0005524">
    <property type="term" value="F:ATP binding"/>
    <property type="evidence" value="ECO:0007669"/>
    <property type="project" value="UniProtKB-KW"/>
</dbReference>
<dbReference type="PANTHER" id="PTHR11669:SF0">
    <property type="entry name" value="PROTEIN STICHEL-LIKE 2"/>
    <property type="match status" value="1"/>
</dbReference>
<keyword evidence="4" id="KW-0548">Nucleotidyltransferase</keyword>
<dbReference type="InterPro" id="IPR045085">
    <property type="entry name" value="HLD_clamp_pol_III_gamma_tau"/>
</dbReference>
<dbReference type="GO" id="GO:0003677">
    <property type="term" value="F:DNA binding"/>
    <property type="evidence" value="ECO:0007669"/>
    <property type="project" value="InterPro"/>
</dbReference>
<dbReference type="FunFam" id="1.10.8.60:FF:000013">
    <property type="entry name" value="DNA polymerase III subunit gamma/tau"/>
    <property type="match status" value="1"/>
</dbReference>
<keyword evidence="6" id="KW-0479">Metal-binding</keyword>
<comment type="similarity">
    <text evidence="1">Belongs to the DnaX/STICHEL family.</text>
</comment>
<feature type="domain" description="AAA+ ATPase" evidence="12">
    <location>
        <begin position="44"/>
        <end position="188"/>
    </location>
</feature>
<dbReference type="Pfam" id="PF12169">
    <property type="entry name" value="DNA_pol3_gamma3"/>
    <property type="match status" value="1"/>
</dbReference>
<dbReference type="Gene3D" id="3.40.50.300">
    <property type="entry name" value="P-loop containing nucleotide triphosphate hydrolases"/>
    <property type="match status" value="1"/>
</dbReference>
<dbReference type="SUPFAM" id="SSF52540">
    <property type="entry name" value="P-loop containing nucleoside triphosphate hydrolases"/>
    <property type="match status" value="1"/>
</dbReference>
<accession>A0A382I5P3</accession>
<evidence type="ECO:0000256" key="6">
    <source>
        <dbReference type="ARBA" id="ARBA00022723"/>
    </source>
</evidence>
<dbReference type="CDD" id="cd00009">
    <property type="entry name" value="AAA"/>
    <property type="match status" value="1"/>
</dbReference>
<evidence type="ECO:0000256" key="5">
    <source>
        <dbReference type="ARBA" id="ARBA00022705"/>
    </source>
</evidence>
<dbReference type="NCBIfam" id="TIGR02397">
    <property type="entry name" value="dnaX_nterm"/>
    <property type="match status" value="1"/>
</dbReference>
<dbReference type="InterPro" id="IPR008921">
    <property type="entry name" value="DNA_pol3_clamp-load_cplx_C"/>
</dbReference>
<evidence type="ECO:0000256" key="11">
    <source>
        <dbReference type="ARBA" id="ARBA00049244"/>
    </source>
</evidence>
<sequence>MIDKIEQEEFRVLARKYRPQVFDDLIGQETLVRTLTNAITNNRIAHAYLLTGVRGVGKTTTARLIAMSLNCEDRIQEKCEPCAKCDSCVSIREDRNLDVIEMDAASKTGVDDIREIIDNVKYKPVNSKYKIFIIDEVHMLSKNAFNALLKTLEEPPAHVKFIFATTEVKKIPITIISRCQRFDLHRIATTVLTSHLMNLAKKENINIDKDAMALIVRSADGSVRDGLSLLDQAITNEKDKITANSIIDMLGLADRGNIFDLMDAIFQGDPVNALAIFNRIHQAGADVVMIFDEMLNVTHFITQIKIAPELKEDIHIPELERNKGFEMAEKISMASLGMIWQVLFKGYEELQSGFHLFQQGEMIIIRLIYLYDGPSP</sequence>
<evidence type="ECO:0000256" key="8">
    <source>
        <dbReference type="ARBA" id="ARBA00022833"/>
    </source>
</evidence>
<evidence type="ECO:0000259" key="12">
    <source>
        <dbReference type="SMART" id="SM00382"/>
    </source>
</evidence>
<keyword evidence="10" id="KW-0239">DNA-directed DNA polymerase</keyword>
<dbReference type="Pfam" id="PF22608">
    <property type="entry name" value="DNAX_ATPase_lid"/>
    <property type="match status" value="1"/>
</dbReference>
<proteinExistence type="inferred from homology"/>
<dbReference type="AlphaFoldDB" id="A0A382I5P3"/>
<reference evidence="13" key="1">
    <citation type="submission" date="2018-05" db="EMBL/GenBank/DDBJ databases">
        <authorList>
            <person name="Lanie J.A."/>
            <person name="Ng W.-L."/>
            <person name="Kazmierczak K.M."/>
            <person name="Andrzejewski T.M."/>
            <person name="Davidsen T.M."/>
            <person name="Wayne K.J."/>
            <person name="Tettelin H."/>
            <person name="Glass J.I."/>
            <person name="Rusch D."/>
            <person name="Podicherti R."/>
            <person name="Tsui H.-C.T."/>
            <person name="Winkler M.E."/>
        </authorList>
    </citation>
    <scope>NUCLEOTIDE SEQUENCE</scope>
</reference>
<dbReference type="GO" id="GO:0046872">
    <property type="term" value="F:metal ion binding"/>
    <property type="evidence" value="ECO:0007669"/>
    <property type="project" value="UniProtKB-KW"/>
</dbReference>
<dbReference type="InterPro" id="IPR022754">
    <property type="entry name" value="DNA_pol_III_gamma-3"/>
</dbReference>
<evidence type="ECO:0000256" key="1">
    <source>
        <dbReference type="ARBA" id="ARBA00006360"/>
    </source>
</evidence>
<dbReference type="Gene3D" id="1.20.272.10">
    <property type="match status" value="1"/>
</dbReference>
<dbReference type="GO" id="GO:0009360">
    <property type="term" value="C:DNA polymerase III complex"/>
    <property type="evidence" value="ECO:0007669"/>
    <property type="project" value="InterPro"/>
</dbReference>
<feature type="non-terminal residue" evidence="13">
    <location>
        <position position="376"/>
    </location>
</feature>
<name>A0A382I5P3_9ZZZZ</name>
<dbReference type="CDD" id="cd18137">
    <property type="entry name" value="HLD_clamp_pol_III_gamma_tau"/>
    <property type="match status" value="1"/>
</dbReference>
<dbReference type="EMBL" id="UINC01065380">
    <property type="protein sequence ID" value="SVB94980.1"/>
    <property type="molecule type" value="Genomic_DNA"/>
</dbReference>
<dbReference type="InterPro" id="IPR003593">
    <property type="entry name" value="AAA+_ATPase"/>
</dbReference>
<dbReference type="EC" id="2.7.7.7" evidence="2"/>
<dbReference type="GO" id="GO:0006261">
    <property type="term" value="P:DNA-templated DNA replication"/>
    <property type="evidence" value="ECO:0007669"/>
    <property type="project" value="TreeGrafter"/>
</dbReference>
<keyword evidence="5" id="KW-0235">DNA replication</keyword>
<dbReference type="InterPro" id="IPR027417">
    <property type="entry name" value="P-loop_NTPase"/>
</dbReference>
<dbReference type="PANTHER" id="PTHR11669">
    <property type="entry name" value="REPLICATION FACTOR C / DNA POLYMERASE III GAMMA-TAU SUBUNIT"/>
    <property type="match status" value="1"/>
</dbReference>
<evidence type="ECO:0000256" key="7">
    <source>
        <dbReference type="ARBA" id="ARBA00022741"/>
    </source>
</evidence>
<evidence type="ECO:0000256" key="10">
    <source>
        <dbReference type="ARBA" id="ARBA00022932"/>
    </source>
</evidence>
<evidence type="ECO:0000313" key="13">
    <source>
        <dbReference type="EMBL" id="SVB94980.1"/>
    </source>
</evidence>
<dbReference type="Gene3D" id="1.10.8.60">
    <property type="match status" value="1"/>
</dbReference>
<dbReference type="Pfam" id="PF13177">
    <property type="entry name" value="DNA_pol3_delta2"/>
    <property type="match status" value="1"/>
</dbReference>
<evidence type="ECO:0000256" key="4">
    <source>
        <dbReference type="ARBA" id="ARBA00022695"/>
    </source>
</evidence>
<keyword evidence="3" id="KW-0808">Transferase</keyword>
<keyword evidence="9" id="KW-0067">ATP-binding</keyword>
<dbReference type="SMART" id="SM00382">
    <property type="entry name" value="AAA"/>
    <property type="match status" value="1"/>
</dbReference>
<dbReference type="InterPro" id="IPR050238">
    <property type="entry name" value="DNA_Rep/Repair_Clamp_Loader"/>
</dbReference>
<keyword evidence="7" id="KW-0547">Nucleotide-binding</keyword>
<evidence type="ECO:0000256" key="9">
    <source>
        <dbReference type="ARBA" id="ARBA00022840"/>
    </source>
</evidence>
<dbReference type="NCBIfam" id="NF004046">
    <property type="entry name" value="PRK05563.1"/>
    <property type="match status" value="1"/>
</dbReference>
<keyword evidence="8" id="KW-0862">Zinc</keyword>